<dbReference type="CDD" id="cd00667">
    <property type="entry name" value="ring_hydroxylating_dioxygenases_beta"/>
    <property type="match status" value="1"/>
</dbReference>
<keyword evidence="3" id="KW-0223">Dioxygenase</keyword>
<dbReference type="OrthoDB" id="7062869at2"/>
<dbReference type="AlphaFoldDB" id="A0A4Q7N6I8"/>
<dbReference type="SUPFAM" id="SSF54427">
    <property type="entry name" value="NTF2-like"/>
    <property type="match status" value="1"/>
</dbReference>
<organism evidence="3 4">
    <name type="scientific">Pigmentiphaga kullae</name>
    <dbReference type="NCBI Taxonomy" id="151784"/>
    <lineage>
        <taxon>Bacteria</taxon>
        <taxon>Pseudomonadati</taxon>
        <taxon>Pseudomonadota</taxon>
        <taxon>Betaproteobacteria</taxon>
        <taxon>Burkholderiales</taxon>
        <taxon>Alcaligenaceae</taxon>
        <taxon>Pigmentiphaga</taxon>
    </lineage>
</organism>
<sequence>MSHALTPAHAADYLYREAHLLDRQRFDDWVDLYTSDAVYWIPAWKSEHQPTDNPETELSLVYCASRNALVDRVWRLTSNLSVASMPLARTAHSVSNVIVEQAGDDTMDLRSSWTSHVYNPKYKSQHVYFGSYEHRLQRVDEGWKIARKKITLMNDFIPTVLDLYMV</sequence>
<keyword evidence="4" id="KW-1185">Reference proteome</keyword>
<accession>A0A4Q7N6I8</accession>
<dbReference type="PANTHER" id="PTHR41534">
    <property type="entry name" value="BLR3401 PROTEIN"/>
    <property type="match status" value="1"/>
</dbReference>
<dbReference type="InterPro" id="IPR000391">
    <property type="entry name" value="Rng_hydr_dOase-bsu"/>
</dbReference>
<gene>
    <name evidence="3" type="ORF">EV675_5692</name>
</gene>
<dbReference type="Proteomes" id="UP000292445">
    <property type="component" value="Unassembled WGS sequence"/>
</dbReference>
<evidence type="ECO:0000313" key="4">
    <source>
        <dbReference type="Proteomes" id="UP000292445"/>
    </source>
</evidence>
<proteinExistence type="inferred from homology"/>
<dbReference type="PANTHER" id="PTHR41534:SF1">
    <property type="entry name" value="BLR3401 PROTEIN"/>
    <property type="match status" value="1"/>
</dbReference>
<name>A0A4Q7N6I8_9BURK</name>
<dbReference type="Pfam" id="PF00866">
    <property type="entry name" value="Ring_hydroxyl_B"/>
    <property type="match status" value="1"/>
</dbReference>
<protein>
    <submittedName>
        <fullName evidence="3">Benzoate/toluate 1,2-dioxygenase beta subunit/2,4,5-trichlorophenoxyacetic acid oxygenase 2</fullName>
    </submittedName>
</protein>
<dbReference type="GO" id="GO:0019380">
    <property type="term" value="P:3-phenylpropionate catabolic process"/>
    <property type="evidence" value="ECO:0007669"/>
    <property type="project" value="TreeGrafter"/>
</dbReference>
<dbReference type="Gene3D" id="3.10.450.50">
    <property type="match status" value="1"/>
</dbReference>
<reference evidence="3 4" key="1">
    <citation type="submission" date="2019-02" db="EMBL/GenBank/DDBJ databases">
        <title>Genomic Encyclopedia of Type Strains, Phase IV (KMG-IV): sequencing the most valuable type-strain genomes for metagenomic binning, comparative biology and taxonomic classification.</title>
        <authorList>
            <person name="Goeker M."/>
        </authorList>
    </citation>
    <scope>NUCLEOTIDE SEQUENCE [LARGE SCALE GENOMIC DNA]</scope>
    <source>
        <strain evidence="3 4">K24</strain>
    </source>
</reference>
<dbReference type="InterPro" id="IPR032710">
    <property type="entry name" value="NTF2-like_dom_sf"/>
</dbReference>
<dbReference type="GO" id="GO:0051213">
    <property type="term" value="F:dioxygenase activity"/>
    <property type="evidence" value="ECO:0007669"/>
    <property type="project" value="UniProtKB-KW"/>
</dbReference>
<dbReference type="EMBL" id="SGXC01000004">
    <property type="protein sequence ID" value="RZS76969.1"/>
    <property type="molecule type" value="Genomic_DNA"/>
</dbReference>
<dbReference type="RefSeq" id="WP_130362035.1">
    <property type="nucleotide sequence ID" value="NZ_SGXC01000004.1"/>
</dbReference>
<evidence type="ECO:0000256" key="2">
    <source>
        <dbReference type="ARBA" id="ARBA00023002"/>
    </source>
</evidence>
<comment type="caution">
    <text evidence="3">The sequence shown here is derived from an EMBL/GenBank/DDBJ whole genome shotgun (WGS) entry which is preliminary data.</text>
</comment>
<evidence type="ECO:0000313" key="3">
    <source>
        <dbReference type="EMBL" id="RZS76969.1"/>
    </source>
</evidence>
<comment type="similarity">
    <text evidence="1">Belongs to the bacterial ring-hydroxylating dioxygenase beta subunit family.</text>
</comment>
<keyword evidence="2" id="KW-0560">Oxidoreductase</keyword>
<evidence type="ECO:0000256" key="1">
    <source>
        <dbReference type="ARBA" id="ARBA00009570"/>
    </source>
</evidence>